<dbReference type="GO" id="GO:0005886">
    <property type="term" value="C:plasma membrane"/>
    <property type="evidence" value="ECO:0007669"/>
    <property type="project" value="TreeGrafter"/>
</dbReference>
<keyword evidence="1" id="KW-0812">Transmembrane</keyword>
<dbReference type="PANTHER" id="PTHR13800:SF43">
    <property type="entry name" value="ION_TRANS DOMAIN-CONTAINING PROTEIN"/>
    <property type="match status" value="1"/>
</dbReference>
<name>A0A8S1HGE6_9PELO</name>
<dbReference type="AlphaFoldDB" id="A0A8S1HGE6"/>
<proteinExistence type="predicted"/>
<keyword evidence="1" id="KW-1133">Transmembrane helix</keyword>
<organism evidence="2 3">
    <name type="scientific">Caenorhabditis auriculariae</name>
    <dbReference type="NCBI Taxonomy" id="2777116"/>
    <lineage>
        <taxon>Eukaryota</taxon>
        <taxon>Metazoa</taxon>
        <taxon>Ecdysozoa</taxon>
        <taxon>Nematoda</taxon>
        <taxon>Chromadorea</taxon>
        <taxon>Rhabditida</taxon>
        <taxon>Rhabditina</taxon>
        <taxon>Rhabditomorpha</taxon>
        <taxon>Rhabditoidea</taxon>
        <taxon>Rhabditidae</taxon>
        <taxon>Peloderinae</taxon>
        <taxon>Caenorhabditis</taxon>
    </lineage>
</organism>
<feature type="transmembrane region" description="Helical" evidence="1">
    <location>
        <begin position="230"/>
        <end position="247"/>
    </location>
</feature>
<dbReference type="GO" id="GO:0005261">
    <property type="term" value="F:monoatomic cation channel activity"/>
    <property type="evidence" value="ECO:0007669"/>
    <property type="project" value="TreeGrafter"/>
</dbReference>
<feature type="transmembrane region" description="Helical" evidence="1">
    <location>
        <begin position="388"/>
        <end position="410"/>
    </location>
</feature>
<feature type="transmembrane region" description="Helical" evidence="1">
    <location>
        <begin position="290"/>
        <end position="307"/>
    </location>
</feature>
<protein>
    <recommendedName>
        <fullName evidence="4">Ion transport domain-containing protein</fullName>
    </recommendedName>
</protein>
<evidence type="ECO:0000313" key="3">
    <source>
        <dbReference type="Proteomes" id="UP000835052"/>
    </source>
</evidence>
<comment type="caution">
    <text evidence="2">The sequence shown here is derived from an EMBL/GenBank/DDBJ whole genome shotgun (WGS) entry which is preliminary data.</text>
</comment>
<dbReference type="EMBL" id="CAJGYM010000042">
    <property type="protein sequence ID" value="CAD6194237.1"/>
    <property type="molecule type" value="Genomic_DNA"/>
</dbReference>
<dbReference type="InterPro" id="IPR050927">
    <property type="entry name" value="TRPM"/>
</dbReference>
<reference evidence="2" key="1">
    <citation type="submission" date="2020-10" db="EMBL/GenBank/DDBJ databases">
        <authorList>
            <person name="Kikuchi T."/>
        </authorList>
    </citation>
    <scope>NUCLEOTIDE SEQUENCE</scope>
    <source>
        <strain evidence="2">NKZ352</strain>
    </source>
</reference>
<dbReference type="PANTHER" id="PTHR13800">
    <property type="entry name" value="TRANSIENT RECEPTOR POTENTIAL CATION CHANNEL, SUBFAMILY M, MEMBER 6"/>
    <property type="match status" value="1"/>
</dbReference>
<evidence type="ECO:0000256" key="1">
    <source>
        <dbReference type="SAM" id="Phobius"/>
    </source>
</evidence>
<feature type="transmembrane region" description="Helical" evidence="1">
    <location>
        <begin position="361"/>
        <end position="381"/>
    </location>
</feature>
<gene>
    <name evidence="2" type="ORF">CAUJ_LOCUS10156</name>
</gene>
<dbReference type="Proteomes" id="UP000835052">
    <property type="component" value="Unassembled WGS sequence"/>
</dbReference>
<feature type="transmembrane region" description="Helical" evidence="1">
    <location>
        <begin position="523"/>
        <end position="544"/>
    </location>
</feature>
<keyword evidence="3" id="KW-1185">Reference proteome</keyword>
<dbReference type="OrthoDB" id="5796027at2759"/>
<sequence length="696" mass="81859">MSRRTIRFRSQNSIDDGKFHLHGSSVSVDNSAKEIIQKINFLEEEEKLFLTYDVIEPNPRFSTVGGTIYSFINQTLEPILHCELNQIKDQRLIDLIIFAFFKRKDVIPRWNECEHPMFAGLLVVYISNKMRKMFLNQHEPILAEAYEAMQNRFDDECTALLDQCFHTSEKDARSALDVNYHIFIHHDGSSAANLDIELMSLASEGKAKNFLAHPACQREIERRWQPGFKIGQFVFCLFFFFPPLFFLRGRKRMKRREVKSLRVRVKSPVSYLTNFWLRIFSFYTSPNAKYVIHTVSRILYVVFYAYVLMTMRRKTMILNELEEFWDEIIIITWHCAYLIEMAVMSYQRGFLAWSQSHTADFYRNLLILITVFSWCIAVIVPPQRPARAFAIVIADLFFYFSFVFATIRLMKVANVDAFFGSIVLMIKKMMPIMLKFLVVFLVFWFTYAVCHISLAGHLKSTPNITDVVFPWLLFSSGAFEIFGEADDEDKLGQVRKCSSAPLNWDNLTDSTIQCWFKSSMIPIFLFFYMLVSSVLLVNLVTALLSKKYEDIDKVSHVYWKYKLYSRLIEYEEKIWIPAPLSLIFYVLKTFCFFPSKIPYLGVPFRHLLKCFRVFEGRSYSKERLKSRKPGNLDAQSFLETDKEAVVFVRKQMDILAATKQAHILETETIKKRFEAIMREFERSSNFRRIRSQTGHF</sequence>
<evidence type="ECO:0008006" key="4">
    <source>
        <dbReference type="Google" id="ProtNLM"/>
    </source>
</evidence>
<dbReference type="GO" id="GO:0030001">
    <property type="term" value="P:metal ion transport"/>
    <property type="evidence" value="ECO:0007669"/>
    <property type="project" value="TreeGrafter"/>
</dbReference>
<feature type="transmembrane region" description="Helical" evidence="1">
    <location>
        <begin position="268"/>
        <end position="284"/>
    </location>
</feature>
<keyword evidence="1" id="KW-0472">Membrane</keyword>
<accession>A0A8S1HGE6</accession>
<feature type="transmembrane region" description="Helical" evidence="1">
    <location>
        <begin position="430"/>
        <end position="450"/>
    </location>
</feature>
<evidence type="ECO:0000313" key="2">
    <source>
        <dbReference type="EMBL" id="CAD6194237.1"/>
    </source>
</evidence>